<reference evidence="1" key="1">
    <citation type="submission" date="2018-05" db="EMBL/GenBank/DDBJ databases">
        <authorList>
            <person name="Lanie J.A."/>
            <person name="Ng W.-L."/>
            <person name="Kazmierczak K.M."/>
            <person name="Andrzejewski T.M."/>
            <person name="Davidsen T.M."/>
            <person name="Wayne K.J."/>
            <person name="Tettelin H."/>
            <person name="Glass J.I."/>
            <person name="Rusch D."/>
            <person name="Podicherti R."/>
            <person name="Tsui H.-C.T."/>
            <person name="Winkler M.E."/>
        </authorList>
    </citation>
    <scope>NUCLEOTIDE SEQUENCE</scope>
</reference>
<dbReference type="AlphaFoldDB" id="A0A381YJ69"/>
<protein>
    <submittedName>
        <fullName evidence="1">Uncharacterized protein</fullName>
    </submittedName>
</protein>
<accession>A0A381YJ69</accession>
<dbReference type="InterPro" id="IPR036249">
    <property type="entry name" value="Thioredoxin-like_sf"/>
</dbReference>
<name>A0A381YJ69_9ZZZZ</name>
<dbReference type="EMBL" id="UINC01018363">
    <property type="protein sequence ID" value="SVA77079.1"/>
    <property type="molecule type" value="Genomic_DNA"/>
</dbReference>
<organism evidence="1">
    <name type="scientific">marine metagenome</name>
    <dbReference type="NCBI Taxonomy" id="408172"/>
    <lineage>
        <taxon>unclassified sequences</taxon>
        <taxon>metagenomes</taxon>
        <taxon>ecological metagenomes</taxon>
    </lineage>
</organism>
<dbReference type="PROSITE" id="PS51257">
    <property type="entry name" value="PROKAR_LIPOPROTEIN"/>
    <property type="match status" value="1"/>
</dbReference>
<proteinExistence type="predicted"/>
<dbReference type="SUPFAM" id="SSF52833">
    <property type="entry name" value="Thioredoxin-like"/>
    <property type="match status" value="1"/>
</dbReference>
<gene>
    <name evidence="1" type="ORF">METZ01_LOCUS129933</name>
</gene>
<sequence>MDRFQSAGIVNRTLVITLVLIGCLGLSKMVWAQPNTFDPSELGPQVAETVPDFTLLDHRGETRTLESLYGPRGLMLVFSRSADW</sequence>
<evidence type="ECO:0000313" key="1">
    <source>
        <dbReference type="EMBL" id="SVA77079.1"/>
    </source>
</evidence>